<evidence type="ECO:0000313" key="4">
    <source>
        <dbReference type="Proteomes" id="UP000251002"/>
    </source>
</evidence>
<dbReference type="FunFam" id="3.40.50.720:FF:000084">
    <property type="entry name" value="Short-chain dehydrogenase reductase"/>
    <property type="match status" value="1"/>
</dbReference>
<comment type="similarity">
    <text evidence="1">Belongs to the short-chain dehydrogenases/reductases (SDR) family.</text>
</comment>
<dbReference type="Pfam" id="PF13561">
    <property type="entry name" value="adh_short_C2"/>
    <property type="match status" value="1"/>
</dbReference>
<dbReference type="GO" id="GO:0047936">
    <property type="term" value="F:glucose 1-dehydrogenase [NAD(P)+] activity"/>
    <property type="evidence" value="ECO:0007669"/>
    <property type="project" value="UniProtKB-EC"/>
</dbReference>
<dbReference type="NCBIfam" id="NF009466">
    <property type="entry name" value="PRK12826.1-2"/>
    <property type="match status" value="1"/>
</dbReference>
<keyword evidence="4" id="KW-1185">Reference proteome</keyword>
<comment type="caution">
    <text evidence="3">The sequence shown here is derived from an EMBL/GenBank/DDBJ whole genome shotgun (WGS) entry which is preliminary data.</text>
</comment>
<dbReference type="InterPro" id="IPR020904">
    <property type="entry name" value="Sc_DH/Rdtase_CS"/>
</dbReference>
<dbReference type="SUPFAM" id="SSF51735">
    <property type="entry name" value="NAD(P)-binding Rossmann-fold domains"/>
    <property type="match status" value="1"/>
</dbReference>
<accession>A0A365KQM4</accession>
<organism evidence="3 4">
    <name type="scientific">Planococcus halotolerans</name>
    <dbReference type="NCBI Taxonomy" id="2233542"/>
    <lineage>
        <taxon>Bacteria</taxon>
        <taxon>Bacillati</taxon>
        <taxon>Bacillota</taxon>
        <taxon>Bacilli</taxon>
        <taxon>Bacillales</taxon>
        <taxon>Caryophanaceae</taxon>
        <taxon>Planococcus</taxon>
    </lineage>
</organism>
<evidence type="ECO:0000256" key="1">
    <source>
        <dbReference type="ARBA" id="ARBA00006484"/>
    </source>
</evidence>
<gene>
    <name evidence="3" type="ORF">DP120_14020</name>
</gene>
<sequence length="259" mass="27621">MYQDLAEKTAIVTGSSKGIGKGIAERFGKEGMNVVVDYLTDPSGAEDTKAAIEANGGKAITVQADVSKEEGIRTLMETAVNEFGSLDVLVNNAGFSESAPSEELTLENWQRVLDVNLTGAFIASREAINYMSENGVKGSIINITSVHQTIPKVENAHYGVTKAGLKMLTETLALEYAEQGIRINVIGPGTINTPANPVHEQDEETKKKTLAKIPMKKIGEPEQIAAAAAWLASSEADYVTGATLFVDGGMTLYPSQLEQ</sequence>
<proteinExistence type="inferred from homology"/>
<dbReference type="PANTHER" id="PTHR42879">
    <property type="entry name" value="3-OXOACYL-(ACYL-CARRIER-PROTEIN) REDUCTASE"/>
    <property type="match status" value="1"/>
</dbReference>
<dbReference type="GO" id="GO:0008206">
    <property type="term" value="P:bile acid metabolic process"/>
    <property type="evidence" value="ECO:0007669"/>
    <property type="project" value="UniProtKB-ARBA"/>
</dbReference>
<evidence type="ECO:0000256" key="2">
    <source>
        <dbReference type="ARBA" id="ARBA00023002"/>
    </source>
</evidence>
<dbReference type="PANTHER" id="PTHR42879:SF2">
    <property type="entry name" value="3-OXOACYL-[ACYL-CARRIER-PROTEIN] REDUCTASE FABG"/>
    <property type="match status" value="1"/>
</dbReference>
<dbReference type="InterPro" id="IPR036291">
    <property type="entry name" value="NAD(P)-bd_dom_sf"/>
</dbReference>
<dbReference type="NCBIfam" id="NF005559">
    <property type="entry name" value="PRK07231.1"/>
    <property type="match status" value="1"/>
</dbReference>
<dbReference type="EC" id="1.1.1.47" evidence="3"/>
<dbReference type="InterPro" id="IPR002347">
    <property type="entry name" value="SDR_fam"/>
</dbReference>
<protein>
    <submittedName>
        <fullName evidence="3">Glucose-1-dehydrogenase</fullName>
        <ecNumber evidence="3">1.1.1.47</ecNumber>
    </submittedName>
</protein>
<reference evidence="3 4" key="1">
    <citation type="submission" date="2018-06" db="EMBL/GenBank/DDBJ databases">
        <title>The draft genome sequences of strains SCU63 and S1.</title>
        <authorList>
            <person name="Gan L."/>
        </authorList>
    </citation>
    <scope>NUCLEOTIDE SEQUENCE [LARGE SCALE GENOMIC DNA]</scope>
    <source>
        <strain evidence="3 4">SCU63</strain>
    </source>
</reference>
<dbReference type="PRINTS" id="PR00081">
    <property type="entry name" value="GDHRDH"/>
</dbReference>
<name>A0A365KQM4_9BACL</name>
<dbReference type="Proteomes" id="UP000251002">
    <property type="component" value="Unassembled WGS sequence"/>
</dbReference>
<dbReference type="EMBL" id="QLZR01000006">
    <property type="protein sequence ID" value="RAZ75483.1"/>
    <property type="molecule type" value="Genomic_DNA"/>
</dbReference>
<dbReference type="AlphaFoldDB" id="A0A365KQM4"/>
<dbReference type="PRINTS" id="PR00080">
    <property type="entry name" value="SDRFAMILY"/>
</dbReference>
<dbReference type="Gene3D" id="3.40.50.720">
    <property type="entry name" value="NAD(P)-binding Rossmann-like Domain"/>
    <property type="match status" value="1"/>
</dbReference>
<dbReference type="InterPro" id="IPR050259">
    <property type="entry name" value="SDR"/>
</dbReference>
<evidence type="ECO:0000313" key="3">
    <source>
        <dbReference type="EMBL" id="RAZ75483.1"/>
    </source>
</evidence>
<dbReference type="PROSITE" id="PS00061">
    <property type="entry name" value="ADH_SHORT"/>
    <property type="match status" value="1"/>
</dbReference>
<keyword evidence="2 3" id="KW-0560">Oxidoreductase</keyword>
<dbReference type="RefSeq" id="WP_112224294.1">
    <property type="nucleotide sequence ID" value="NZ_CP047673.1"/>
</dbReference>